<evidence type="ECO:0000256" key="4">
    <source>
        <dbReference type="ARBA" id="ARBA00022898"/>
    </source>
</evidence>
<evidence type="ECO:0000313" key="8">
    <source>
        <dbReference type="EMBL" id="ACY13863.1"/>
    </source>
</evidence>
<dbReference type="SUPFAM" id="SSF53383">
    <property type="entry name" value="PLP-dependent transferases"/>
    <property type="match status" value="1"/>
</dbReference>
<evidence type="ECO:0000313" key="9">
    <source>
        <dbReference type="Proteomes" id="UP000001880"/>
    </source>
</evidence>
<feature type="modified residue" description="N6-(pyridoxal phosphate)lysine" evidence="6">
    <location>
        <position position="299"/>
    </location>
</feature>
<comment type="cofactor">
    <cofactor evidence="1 6 7">
        <name>pyridoxal 5'-phosphate</name>
        <dbReference type="ChEBI" id="CHEBI:597326"/>
    </cofactor>
</comment>
<dbReference type="InterPro" id="IPR015424">
    <property type="entry name" value="PyrdxlP-dep_Trfase"/>
</dbReference>
<dbReference type="GO" id="GO:0006520">
    <property type="term" value="P:amino acid metabolic process"/>
    <property type="evidence" value="ECO:0007669"/>
    <property type="project" value="InterPro"/>
</dbReference>
<dbReference type="STRING" id="502025.Hoch_1305"/>
<dbReference type="InterPro" id="IPR015422">
    <property type="entry name" value="PyrdxlP-dep_Trfase_small"/>
</dbReference>
<dbReference type="RefSeq" id="WP_012826472.1">
    <property type="nucleotide sequence ID" value="NC_013440.1"/>
</dbReference>
<reference evidence="8 9" key="1">
    <citation type="journal article" date="2010" name="Stand. Genomic Sci.">
        <title>Complete genome sequence of Haliangium ochraceum type strain (SMP-2).</title>
        <authorList>
            <consortium name="US DOE Joint Genome Institute (JGI-PGF)"/>
            <person name="Ivanova N."/>
            <person name="Daum C."/>
            <person name="Lang E."/>
            <person name="Abt B."/>
            <person name="Kopitz M."/>
            <person name="Saunders E."/>
            <person name="Lapidus A."/>
            <person name="Lucas S."/>
            <person name="Glavina Del Rio T."/>
            <person name="Nolan M."/>
            <person name="Tice H."/>
            <person name="Copeland A."/>
            <person name="Cheng J.F."/>
            <person name="Chen F."/>
            <person name="Bruce D."/>
            <person name="Goodwin L."/>
            <person name="Pitluck S."/>
            <person name="Mavromatis K."/>
            <person name="Pati A."/>
            <person name="Mikhailova N."/>
            <person name="Chen A."/>
            <person name="Palaniappan K."/>
            <person name="Land M."/>
            <person name="Hauser L."/>
            <person name="Chang Y.J."/>
            <person name="Jeffries C.D."/>
            <person name="Detter J.C."/>
            <person name="Brettin T."/>
            <person name="Rohde M."/>
            <person name="Goker M."/>
            <person name="Bristow J."/>
            <person name="Markowitz V."/>
            <person name="Eisen J.A."/>
            <person name="Hugenholtz P."/>
            <person name="Kyrpides N.C."/>
            <person name="Klenk H.P."/>
        </authorList>
    </citation>
    <scope>NUCLEOTIDE SEQUENCE [LARGE SCALE GENOMIC DNA]</scope>
    <source>
        <strain evidence="9">DSM 14365 / CIP 107738 / JCM 11303 / AJ 13395 / SMP-2</strain>
    </source>
</reference>
<keyword evidence="3" id="KW-0210">Decarboxylase</keyword>
<dbReference type="Gene3D" id="3.40.640.10">
    <property type="entry name" value="Type I PLP-dependent aspartate aminotransferase-like (Major domain)"/>
    <property type="match status" value="1"/>
</dbReference>
<dbReference type="Gene3D" id="3.90.1150.170">
    <property type="match status" value="1"/>
</dbReference>
<dbReference type="KEGG" id="hoh:Hoch_1305"/>
<dbReference type="HOGENOM" id="CLU_011856_0_4_7"/>
<evidence type="ECO:0000256" key="5">
    <source>
        <dbReference type="ARBA" id="ARBA00023239"/>
    </source>
</evidence>
<evidence type="ECO:0000256" key="2">
    <source>
        <dbReference type="ARBA" id="ARBA00009533"/>
    </source>
</evidence>
<evidence type="ECO:0000256" key="7">
    <source>
        <dbReference type="RuleBase" id="RU000382"/>
    </source>
</evidence>
<name>D0LTG8_HALO1</name>
<dbReference type="AlphaFoldDB" id="D0LTG8"/>
<dbReference type="InterPro" id="IPR010977">
    <property type="entry name" value="Aromatic_deC"/>
</dbReference>
<dbReference type="PANTHER" id="PTHR11999:SF70">
    <property type="entry name" value="MIP05841P"/>
    <property type="match status" value="1"/>
</dbReference>
<dbReference type="InterPro" id="IPR002129">
    <property type="entry name" value="PyrdxlP-dep_de-COase"/>
</dbReference>
<organism evidence="8 9">
    <name type="scientific">Haliangium ochraceum (strain DSM 14365 / JCM 11303 / SMP-2)</name>
    <dbReference type="NCBI Taxonomy" id="502025"/>
    <lineage>
        <taxon>Bacteria</taxon>
        <taxon>Pseudomonadati</taxon>
        <taxon>Myxococcota</taxon>
        <taxon>Polyangia</taxon>
        <taxon>Haliangiales</taxon>
        <taxon>Kofleriaceae</taxon>
        <taxon>Haliangium</taxon>
    </lineage>
</organism>
<dbReference type="InterPro" id="IPR015421">
    <property type="entry name" value="PyrdxlP-dep_Trfase_major"/>
</dbReference>
<dbReference type="PANTHER" id="PTHR11999">
    <property type="entry name" value="GROUP II PYRIDOXAL-5-PHOSPHATE DECARBOXYLASE"/>
    <property type="match status" value="1"/>
</dbReference>
<sequence length="480" mass="52455">MSKSPPRALPPLELPPEVMRRLGYGVIDHLVERWSTLAEAPVARPAQRSELESRLREPVPRAPSEPEAVFRLAIEEVFTRIIDCCHPRNFSWVPSPANFVSILADALTVGHNVSPGIWMEAAGPSQVELLTVDWLRELCGLPEGAGGIFTSGGSAANLTALMTARTQRLGAEIGDAVIYQSDQTHASLSRNLRLLGFRPEQCHQVASDAALKLDPAALSAAIADDLAGGRRPFCVVANAGTTNAGVVDPLGTIADICREHGLWLHVDGAYGAAAILTERGRVALAGLERVDSLSMDPHKWLFQPIEMGCCLVRDADHLTATFSERPEYLRDTWRHGEVNFLERGIQFTRTARAIKLWMSLKVFGLDAFRDAVDVGLSNAELAQEVLDAHPRFEVVTPAQLGIITFRYVCSQRSAEESDALTERIFQAVMDDGYAFLTTTLIGGRKVLRLCTINPRTTADDIRGTIAKLAELADEVARTHE</sequence>
<gene>
    <name evidence="8" type="ordered locus">Hoch_1305</name>
</gene>
<keyword evidence="9" id="KW-1185">Reference proteome</keyword>
<dbReference type="Gene3D" id="3.90.1150.10">
    <property type="entry name" value="Aspartate Aminotransferase, domain 1"/>
    <property type="match status" value="1"/>
</dbReference>
<dbReference type="GO" id="GO:0030170">
    <property type="term" value="F:pyridoxal phosphate binding"/>
    <property type="evidence" value="ECO:0007669"/>
    <property type="project" value="InterPro"/>
</dbReference>
<proteinExistence type="inferred from homology"/>
<dbReference type="GO" id="GO:0016831">
    <property type="term" value="F:carboxy-lyase activity"/>
    <property type="evidence" value="ECO:0007669"/>
    <property type="project" value="UniProtKB-KW"/>
</dbReference>
<dbReference type="Proteomes" id="UP000001880">
    <property type="component" value="Chromosome"/>
</dbReference>
<evidence type="ECO:0000256" key="3">
    <source>
        <dbReference type="ARBA" id="ARBA00022793"/>
    </source>
</evidence>
<keyword evidence="4 6" id="KW-0663">Pyridoxal phosphate</keyword>
<comment type="similarity">
    <text evidence="2 7">Belongs to the group II decarboxylase family.</text>
</comment>
<dbReference type="GO" id="GO:0019752">
    <property type="term" value="P:carboxylic acid metabolic process"/>
    <property type="evidence" value="ECO:0007669"/>
    <property type="project" value="InterPro"/>
</dbReference>
<keyword evidence="5 7" id="KW-0456">Lyase</keyword>
<dbReference type="EMBL" id="CP001804">
    <property type="protein sequence ID" value="ACY13863.1"/>
    <property type="molecule type" value="Genomic_DNA"/>
</dbReference>
<evidence type="ECO:0000256" key="1">
    <source>
        <dbReference type="ARBA" id="ARBA00001933"/>
    </source>
</evidence>
<evidence type="ECO:0000256" key="6">
    <source>
        <dbReference type="PIRSR" id="PIRSR602129-50"/>
    </source>
</evidence>
<dbReference type="PRINTS" id="PR00800">
    <property type="entry name" value="YHDCRBOXLASE"/>
</dbReference>
<dbReference type="eggNOG" id="COG0076">
    <property type="taxonomic scope" value="Bacteria"/>
</dbReference>
<dbReference type="OrthoDB" id="9803665at2"/>
<protein>
    <submittedName>
        <fullName evidence="8">Pyridoxal-dependent decarboxylase</fullName>
    </submittedName>
</protein>
<accession>D0LTG8</accession>
<dbReference type="Pfam" id="PF00282">
    <property type="entry name" value="Pyridoxal_deC"/>
    <property type="match status" value="1"/>
</dbReference>